<evidence type="ECO:0000256" key="5">
    <source>
        <dbReference type="ARBA" id="ARBA00022946"/>
    </source>
</evidence>
<dbReference type="PRINTS" id="PR00368">
    <property type="entry name" value="FADPNR"/>
</dbReference>
<feature type="transmembrane region" description="Helical" evidence="9">
    <location>
        <begin position="378"/>
        <end position="397"/>
    </location>
</feature>
<organism evidence="12 13">
    <name type="scientific">Candidatus Nitrosomarinus catalinensis</name>
    <dbReference type="NCBI Taxonomy" id="1898749"/>
    <lineage>
        <taxon>Archaea</taxon>
        <taxon>Nitrososphaerota</taxon>
        <taxon>Nitrososphaeria</taxon>
        <taxon>Nitrosopumilales</taxon>
        <taxon>Nitrosopumilaceae</taxon>
        <taxon>Candidatus Nitrosomarinus</taxon>
    </lineage>
</organism>
<dbReference type="InterPro" id="IPR023753">
    <property type="entry name" value="FAD/NAD-binding_dom"/>
</dbReference>
<sequence length="452" mass="50844">MVKNKKKIVILGSGFAAVECAKKLEKEFGNDPETELVMIGEDNFLLFTPMLPQVASGMIETRHIVFPIRTICKKTKFYEGRIKNIDPHGKLVTLWGTRDKRSISIHYDFLVVALGSETNFFGMADVEKNAYTMKTLNDAVLLRNRVIDMLEQAENETDPILRKGMLNFVVVGGGYAGIETAGELLDLLFDATKHYPTIQKEDVKVIVLEAMGEILGGANKKLANFAREQLTKRGMDIQLKKAVTSFDGNEVMIKSLDETPKDSIDQSEVSSIITKTLIWTAGITSVSTIKRSMFKTDKGKIVVNKFLELKEFPGVFAIGDCALFVDPTTNRPLPPTAQIAEAQAKLAAKNLIAIVKNSEKEKFVYESKGQLAIIGKRTGIATILGMNISGFLAWLIWRNVYLSKVPTFDKKTRVFLDWMIDLFFDRDVSRLNYIKQETEKEYKELDEVDDVW</sequence>
<evidence type="ECO:0000313" key="12">
    <source>
        <dbReference type="EMBL" id="ARS63642.1"/>
    </source>
</evidence>
<keyword evidence="6" id="KW-0560">Oxidoreductase</keyword>
<proteinExistence type="inferred from homology"/>
<dbReference type="AlphaFoldDB" id="A0A2Z2HGU7"/>
<accession>A0A2Z2HGU7</accession>
<dbReference type="PANTHER" id="PTHR43706:SF47">
    <property type="entry name" value="EXTERNAL NADH-UBIQUINONE OXIDOREDUCTASE 1, MITOCHONDRIAL-RELATED"/>
    <property type="match status" value="1"/>
</dbReference>
<dbReference type="GO" id="GO:0050136">
    <property type="term" value="F:NADH dehydrogenase (quinone) (non-electrogenic) activity"/>
    <property type="evidence" value="ECO:0007669"/>
    <property type="project" value="UniProtKB-EC"/>
</dbReference>
<keyword evidence="13" id="KW-1185">Reference proteome</keyword>
<dbReference type="PRINTS" id="PR00411">
    <property type="entry name" value="PNDRDTASEI"/>
</dbReference>
<feature type="domain" description="FAD/NAD(P)-binding" evidence="10">
    <location>
        <begin position="7"/>
        <end position="344"/>
    </location>
</feature>
<name>A0A2Z2HGU7_9ARCH</name>
<dbReference type="Pfam" id="PF22366">
    <property type="entry name" value="NDH2_C"/>
    <property type="match status" value="1"/>
</dbReference>
<dbReference type="Gene3D" id="3.50.50.100">
    <property type="match status" value="1"/>
</dbReference>
<dbReference type="OrthoDB" id="6639at2157"/>
<dbReference type="GeneID" id="32900513"/>
<evidence type="ECO:0000256" key="6">
    <source>
        <dbReference type="ARBA" id="ARBA00023002"/>
    </source>
</evidence>
<comment type="catalytic activity">
    <reaction evidence="8">
        <text>a quinone + NADH + H(+) = a quinol + NAD(+)</text>
        <dbReference type="Rhea" id="RHEA:46160"/>
        <dbReference type="ChEBI" id="CHEBI:15378"/>
        <dbReference type="ChEBI" id="CHEBI:24646"/>
        <dbReference type="ChEBI" id="CHEBI:57540"/>
        <dbReference type="ChEBI" id="CHEBI:57945"/>
        <dbReference type="ChEBI" id="CHEBI:132124"/>
        <dbReference type="EC" id="1.6.5.9"/>
    </reaction>
</comment>
<keyword evidence="5" id="KW-0809">Transit peptide</keyword>
<dbReference type="InterPro" id="IPR045024">
    <property type="entry name" value="NDH-2"/>
</dbReference>
<evidence type="ECO:0000256" key="1">
    <source>
        <dbReference type="ARBA" id="ARBA00005272"/>
    </source>
</evidence>
<keyword evidence="9" id="KW-0812">Transmembrane</keyword>
<evidence type="ECO:0000256" key="8">
    <source>
        <dbReference type="ARBA" id="ARBA00047599"/>
    </source>
</evidence>
<keyword evidence="7" id="KW-0520">NAD</keyword>
<dbReference type="SUPFAM" id="SSF51905">
    <property type="entry name" value="FAD/NAD(P)-binding domain"/>
    <property type="match status" value="2"/>
</dbReference>
<dbReference type="PANTHER" id="PTHR43706">
    <property type="entry name" value="NADH DEHYDROGENASE"/>
    <property type="match status" value="1"/>
</dbReference>
<reference evidence="12 13" key="1">
    <citation type="journal article" date="2017" name="Environ. Microbiol.">
        <title>Genome and epigenome of a novel marine Thaumarchaeota strain suggest viral infection, phosphorothioation DNA modification and multiple restriction systems.</title>
        <authorList>
            <person name="Ahlgren N.A."/>
            <person name="Chen Y."/>
            <person name="Needham D.M."/>
            <person name="Parada A.E."/>
            <person name="Sachdeva R."/>
            <person name="Trinh V."/>
            <person name="Chen T."/>
            <person name="Fuhrman J.A."/>
        </authorList>
    </citation>
    <scope>NUCLEOTIDE SEQUENCE [LARGE SCALE GENOMIC DNA]</scope>
    <source>
        <strain evidence="12 13">SPOT01</strain>
    </source>
</reference>
<evidence type="ECO:0000256" key="2">
    <source>
        <dbReference type="ARBA" id="ARBA00012637"/>
    </source>
</evidence>
<keyword evidence="4" id="KW-0274">FAD</keyword>
<dbReference type="RefSeq" id="WP_086906892.1">
    <property type="nucleotide sequence ID" value="NZ_CP021324.1"/>
</dbReference>
<dbReference type="EC" id="1.6.5.9" evidence="2"/>
<evidence type="ECO:0000313" key="13">
    <source>
        <dbReference type="Proteomes" id="UP000249949"/>
    </source>
</evidence>
<dbReference type="KEGG" id="nct:NMSP_0007"/>
<dbReference type="Proteomes" id="UP000249949">
    <property type="component" value="Chromosome"/>
</dbReference>
<dbReference type="InterPro" id="IPR036188">
    <property type="entry name" value="FAD/NAD-bd_sf"/>
</dbReference>
<feature type="domain" description="External alternative NADH-ubiquinone oxidoreductase-like C-terminal" evidence="11">
    <location>
        <begin position="368"/>
        <end position="427"/>
    </location>
</feature>
<evidence type="ECO:0000256" key="9">
    <source>
        <dbReference type="SAM" id="Phobius"/>
    </source>
</evidence>
<evidence type="ECO:0000259" key="10">
    <source>
        <dbReference type="Pfam" id="PF07992"/>
    </source>
</evidence>
<dbReference type="Pfam" id="PF07992">
    <property type="entry name" value="Pyr_redox_2"/>
    <property type="match status" value="1"/>
</dbReference>
<evidence type="ECO:0000259" key="11">
    <source>
        <dbReference type="Pfam" id="PF22366"/>
    </source>
</evidence>
<dbReference type="InterPro" id="IPR054585">
    <property type="entry name" value="NDH2-like_C"/>
</dbReference>
<evidence type="ECO:0000256" key="4">
    <source>
        <dbReference type="ARBA" id="ARBA00022827"/>
    </source>
</evidence>
<evidence type="ECO:0000256" key="3">
    <source>
        <dbReference type="ARBA" id="ARBA00022630"/>
    </source>
</evidence>
<protein>
    <recommendedName>
        <fullName evidence="2">NADH:ubiquinone reductase (non-electrogenic)</fullName>
        <ecNumber evidence="2">1.6.5.9</ecNumber>
    </recommendedName>
</protein>
<dbReference type="EMBL" id="CP021324">
    <property type="protein sequence ID" value="ARS63642.1"/>
    <property type="molecule type" value="Genomic_DNA"/>
</dbReference>
<keyword evidence="3" id="KW-0285">Flavoprotein</keyword>
<gene>
    <name evidence="12" type="ORF">NMSP_0007</name>
</gene>
<keyword evidence="9" id="KW-1133">Transmembrane helix</keyword>
<keyword evidence="9" id="KW-0472">Membrane</keyword>
<comment type="similarity">
    <text evidence="1">Belongs to the NADH dehydrogenase family.</text>
</comment>
<evidence type="ECO:0000256" key="7">
    <source>
        <dbReference type="ARBA" id="ARBA00023027"/>
    </source>
</evidence>